<name>A0ABW1G3T7_9ACTN</name>
<dbReference type="InterPro" id="IPR029063">
    <property type="entry name" value="SAM-dependent_MTases_sf"/>
</dbReference>
<evidence type="ECO:0000313" key="4">
    <source>
        <dbReference type="Proteomes" id="UP001596174"/>
    </source>
</evidence>
<dbReference type="InterPro" id="IPR050078">
    <property type="entry name" value="Ribosomal_L11_MeTrfase_PrmA"/>
</dbReference>
<organism evidence="3 4">
    <name type="scientific">Streptacidiphilus monticola</name>
    <dbReference type="NCBI Taxonomy" id="2161674"/>
    <lineage>
        <taxon>Bacteria</taxon>
        <taxon>Bacillati</taxon>
        <taxon>Actinomycetota</taxon>
        <taxon>Actinomycetes</taxon>
        <taxon>Kitasatosporales</taxon>
        <taxon>Streptomycetaceae</taxon>
        <taxon>Streptacidiphilus</taxon>
    </lineage>
</organism>
<dbReference type="PANTHER" id="PTHR43648">
    <property type="entry name" value="ELECTRON TRANSFER FLAVOPROTEIN BETA SUBUNIT LYSINE METHYLTRANSFERASE"/>
    <property type="match status" value="1"/>
</dbReference>
<evidence type="ECO:0000256" key="1">
    <source>
        <dbReference type="ARBA" id="ARBA00022603"/>
    </source>
</evidence>
<dbReference type="SUPFAM" id="SSF53335">
    <property type="entry name" value="S-adenosyl-L-methionine-dependent methyltransferases"/>
    <property type="match status" value="1"/>
</dbReference>
<dbReference type="PANTHER" id="PTHR43648:SF1">
    <property type="entry name" value="ELECTRON TRANSFER FLAVOPROTEIN BETA SUBUNIT LYSINE METHYLTRANSFERASE"/>
    <property type="match status" value="1"/>
</dbReference>
<keyword evidence="4" id="KW-1185">Reference proteome</keyword>
<evidence type="ECO:0000313" key="3">
    <source>
        <dbReference type="EMBL" id="MFC5908943.1"/>
    </source>
</evidence>
<dbReference type="EMBL" id="JBHSQJ010000070">
    <property type="protein sequence ID" value="MFC5908943.1"/>
    <property type="molecule type" value="Genomic_DNA"/>
</dbReference>
<reference evidence="4" key="1">
    <citation type="journal article" date="2019" name="Int. J. Syst. Evol. Microbiol.">
        <title>The Global Catalogue of Microorganisms (GCM) 10K type strain sequencing project: providing services to taxonomists for standard genome sequencing and annotation.</title>
        <authorList>
            <consortium name="The Broad Institute Genomics Platform"/>
            <consortium name="The Broad Institute Genome Sequencing Center for Infectious Disease"/>
            <person name="Wu L."/>
            <person name="Ma J."/>
        </authorList>
    </citation>
    <scope>NUCLEOTIDE SEQUENCE [LARGE SCALE GENOMIC DNA]</scope>
    <source>
        <strain evidence="4">JCM 4816</strain>
    </source>
</reference>
<protein>
    <submittedName>
        <fullName evidence="3">Class I SAM-dependent methyltransferase</fullName>
    </submittedName>
</protein>
<evidence type="ECO:0000256" key="2">
    <source>
        <dbReference type="ARBA" id="ARBA00022679"/>
    </source>
</evidence>
<dbReference type="GO" id="GO:0032259">
    <property type="term" value="P:methylation"/>
    <property type="evidence" value="ECO:0007669"/>
    <property type="project" value="UniProtKB-KW"/>
</dbReference>
<dbReference type="Pfam" id="PF06325">
    <property type="entry name" value="PrmA"/>
    <property type="match status" value="1"/>
</dbReference>
<gene>
    <name evidence="3" type="ORF">ACFP3V_17170</name>
</gene>
<dbReference type="Proteomes" id="UP001596174">
    <property type="component" value="Unassembled WGS sequence"/>
</dbReference>
<proteinExistence type="predicted"/>
<sequence length="224" mass="24081">MTSDTVSASAPDEFIRSQTRVLPAQFVPEVRMHTADEVFELWDRTDRRAASGEVQPPPFWARPWAGGQALARYVLDHPQAVAGRSVLDLASGSGLVAIAALLAGAAEVTVSEIDPLAQAAIRLNAEANGVGLGPSLGDVLDADPLPDAEVLLVGDAFYERPLADRVLAFARRMRSAGTDVLVGDPGRAYLPRTDLTEVAVYDVPVSRELENTDVRRTTVWRLPT</sequence>
<accession>A0ABW1G3T7</accession>
<keyword evidence="2" id="KW-0808">Transferase</keyword>
<dbReference type="GO" id="GO:0008168">
    <property type="term" value="F:methyltransferase activity"/>
    <property type="evidence" value="ECO:0007669"/>
    <property type="project" value="UniProtKB-KW"/>
</dbReference>
<dbReference type="Gene3D" id="3.40.50.150">
    <property type="entry name" value="Vaccinia Virus protein VP39"/>
    <property type="match status" value="1"/>
</dbReference>
<keyword evidence="1 3" id="KW-0489">Methyltransferase</keyword>
<comment type="caution">
    <text evidence="3">The sequence shown here is derived from an EMBL/GenBank/DDBJ whole genome shotgun (WGS) entry which is preliminary data.</text>
</comment>
<dbReference type="RefSeq" id="WP_380584291.1">
    <property type="nucleotide sequence ID" value="NZ_JBHSQJ010000070.1"/>
</dbReference>